<sequence>MSDPRPTLLLVDDEPDVLDILSRMFQRQYHVFTATSGPEALSILRTHTVDVLVTDQRMPEMTGIELVTAAREEGLDVTALLLTGYTEPEDIIAAINQGQVYRYITKPWEVTDLLITVKNAVEFTQLRRDKERLLRQLNQRVEALFVLYEVSRASASDPPSYEAIIDRVLSAVARVLPYDCGAALIAPDDSRSAILRLRCLGTVGEKALLSVKESMLGAYRRSSGNLLPEDRLTTRVTGNISQDDSAPAVYPSQLTVSLVAGGKPVGMLSLFSEKPQAFSEDDGVLLDTLANQTADAIQSLRSVEEEARRRIERMVESMTDGVLLTDEADAIVVINPAARELLRLGDDTATLTGRMLEERLGFEPSELIRGWEYSGSQVLKEEVELFDRHIQVTVTPVNDARGNVRGVCVVLRDVTEQKMLEDRKDEFVSMVSHELRTPLTSISGALDLVLNFLAGPINEKQQRYLALAKESTEKLNALVDDLLDLAKFAKGRLRMNFELAYLDELVRRAVEKYGPAFQERRVKVSTSLPQYGLRAMSDPNRINQVLNNLLTNAVKFTPEGGEVVLELRATSALPGYVSLSCWNSGEPIAEENLERIFDRFEQARTPANRTVRGTGLGLAICRHIVEAHGGRIWCEPSSQGVRFVTVLPAEPPRELWQEGAEVPSSTPKRPEPRGRVLVIESETELAYLVKGLLMGRGYDVRIASTAEEGISAARRHHPDVILVAVRLPDVEGLRLAEILRHDPDTRRTPLLISSSFDERQRAFRSGADAFLLRPLMADKLVATVDSLVRGRTGQQHGRVLVVDDDSKISGICSEVLTSLGFEVSVAGTLEDARRVLRERRPDAILLDVGLPDGDGFDFIEEIKAERASGHISVIFISARAETASKIRALKLGGDDYITKPFDALELGARVESVLRRKEQELGASPTTQLPGSNSIEREVQRRLMARRPFAFCYLDLDNLKAYNDYYGFAKADGVVRQTADLLREIFAQEGSPGDFLGHVAGDDFVFIINPESVDRICQHAMEAFDRIIPLYYDRQDRERGHIEAEDRFGEKRKVPIMTVSIIAVISDGVSHDHAELARRAADLKKRAKAIQGSVFLRSDRDRESRTVTG</sequence>
<dbReference type="Pfam" id="PF00990">
    <property type="entry name" value="GGDEF"/>
    <property type="match status" value="1"/>
</dbReference>
<dbReference type="SUPFAM" id="SSF55073">
    <property type="entry name" value="Nucleotide cyclase"/>
    <property type="match status" value="1"/>
</dbReference>
<dbReference type="SUPFAM" id="SSF55874">
    <property type="entry name" value="ATPase domain of HSP90 chaperone/DNA topoisomerase II/histidine kinase"/>
    <property type="match status" value="1"/>
</dbReference>
<dbReference type="Gene3D" id="3.30.450.40">
    <property type="match status" value="1"/>
</dbReference>
<dbReference type="SMART" id="SM00267">
    <property type="entry name" value="GGDEF"/>
    <property type="match status" value="1"/>
</dbReference>
<dbReference type="PROSITE" id="PS50112">
    <property type="entry name" value="PAS"/>
    <property type="match status" value="1"/>
</dbReference>
<evidence type="ECO:0000259" key="11">
    <source>
        <dbReference type="PROSITE" id="PS50113"/>
    </source>
</evidence>
<dbReference type="InterPro" id="IPR000014">
    <property type="entry name" value="PAS"/>
</dbReference>
<dbReference type="InterPro" id="IPR000700">
    <property type="entry name" value="PAS-assoc_C"/>
</dbReference>
<dbReference type="InterPro" id="IPR013767">
    <property type="entry name" value="PAS_fold"/>
</dbReference>
<dbReference type="CDD" id="cd00156">
    <property type="entry name" value="REC"/>
    <property type="match status" value="1"/>
</dbReference>
<dbReference type="SUPFAM" id="SSF52172">
    <property type="entry name" value="CheY-like"/>
    <property type="match status" value="3"/>
</dbReference>
<evidence type="ECO:0000259" key="8">
    <source>
        <dbReference type="PROSITE" id="PS50109"/>
    </source>
</evidence>
<feature type="domain" description="GGDEF" evidence="12">
    <location>
        <begin position="947"/>
        <end position="1100"/>
    </location>
</feature>
<dbReference type="InterPro" id="IPR003661">
    <property type="entry name" value="HisK_dim/P_dom"/>
</dbReference>
<dbReference type="PROSITE" id="PS50109">
    <property type="entry name" value="HIS_KIN"/>
    <property type="match status" value="1"/>
</dbReference>
<dbReference type="InterPro" id="IPR029787">
    <property type="entry name" value="Nucleotide_cyclase"/>
</dbReference>
<feature type="modified residue" description="4-aspartylphosphate" evidence="6">
    <location>
        <position position="55"/>
    </location>
</feature>
<dbReference type="CDD" id="cd00130">
    <property type="entry name" value="PAS"/>
    <property type="match status" value="1"/>
</dbReference>
<dbReference type="Gene3D" id="3.40.50.2300">
    <property type="match status" value="3"/>
</dbReference>
<dbReference type="EMBL" id="JAXIVS010000021">
    <property type="protein sequence ID" value="MDY7232586.1"/>
    <property type="molecule type" value="Genomic_DNA"/>
</dbReference>
<dbReference type="InterPro" id="IPR003594">
    <property type="entry name" value="HATPase_dom"/>
</dbReference>
<dbReference type="InterPro" id="IPR001789">
    <property type="entry name" value="Sig_transdc_resp-reg_receiver"/>
</dbReference>
<feature type="domain" description="Response regulatory" evidence="9">
    <location>
        <begin position="798"/>
        <end position="914"/>
    </location>
</feature>
<dbReference type="Pfam" id="PF13185">
    <property type="entry name" value="GAF_2"/>
    <property type="match status" value="1"/>
</dbReference>
<keyword evidence="3 6" id="KW-0597">Phosphoprotein</keyword>
<feature type="domain" description="PAC" evidence="11">
    <location>
        <begin position="372"/>
        <end position="426"/>
    </location>
</feature>
<dbReference type="PROSITE" id="PS50113">
    <property type="entry name" value="PAC"/>
    <property type="match status" value="1"/>
</dbReference>
<dbReference type="InterPro" id="IPR036890">
    <property type="entry name" value="HATPase_C_sf"/>
</dbReference>
<evidence type="ECO:0000259" key="12">
    <source>
        <dbReference type="PROSITE" id="PS50887"/>
    </source>
</evidence>
<dbReference type="PANTHER" id="PTHR43547:SF2">
    <property type="entry name" value="HYBRID SIGNAL TRANSDUCTION HISTIDINE KINASE C"/>
    <property type="match status" value="1"/>
</dbReference>
<dbReference type="SMART" id="SM00065">
    <property type="entry name" value="GAF"/>
    <property type="match status" value="1"/>
</dbReference>
<dbReference type="InterPro" id="IPR035965">
    <property type="entry name" value="PAS-like_dom_sf"/>
</dbReference>
<evidence type="ECO:0000256" key="4">
    <source>
        <dbReference type="ARBA" id="ARBA00022679"/>
    </source>
</evidence>
<dbReference type="CDD" id="cd01949">
    <property type="entry name" value="GGDEF"/>
    <property type="match status" value="1"/>
</dbReference>
<dbReference type="SMART" id="SM00448">
    <property type="entry name" value="REC"/>
    <property type="match status" value="3"/>
</dbReference>
<organism evidence="13 14">
    <name type="scientific">Hyalangium rubrum</name>
    <dbReference type="NCBI Taxonomy" id="3103134"/>
    <lineage>
        <taxon>Bacteria</taxon>
        <taxon>Pseudomonadati</taxon>
        <taxon>Myxococcota</taxon>
        <taxon>Myxococcia</taxon>
        <taxon>Myxococcales</taxon>
        <taxon>Cystobacterineae</taxon>
        <taxon>Archangiaceae</taxon>
        <taxon>Hyalangium</taxon>
    </lineage>
</organism>
<reference evidence="13 14" key="1">
    <citation type="submission" date="2023-12" db="EMBL/GenBank/DDBJ databases">
        <title>the genome sequence of Hyalangium sp. s54d21.</title>
        <authorList>
            <person name="Zhang X."/>
        </authorList>
    </citation>
    <scope>NUCLEOTIDE SEQUENCE [LARGE SCALE GENOMIC DNA]</scope>
    <source>
        <strain evidence="14">s54d21</strain>
    </source>
</reference>
<dbReference type="EC" id="2.7.13.3" evidence="2"/>
<dbReference type="SUPFAM" id="SSF47384">
    <property type="entry name" value="Homodimeric domain of signal transducing histidine kinase"/>
    <property type="match status" value="1"/>
</dbReference>
<dbReference type="Pfam" id="PF02518">
    <property type="entry name" value="HATPase_c"/>
    <property type="match status" value="1"/>
</dbReference>
<dbReference type="Proteomes" id="UP001291309">
    <property type="component" value="Unassembled WGS sequence"/>
</dbReference>
<dbReference type="SUPFAM" id="SSF55781">
    <property type="entry name" value="GAF domain-like"/>
    <property type="match status" value="1"/>
</dbReference>
<dbReference type="RefSeq" id="WP_321551300.1">
    <property type="nucleotide sequence ID" value="NZ_JAXIVS010000021.1"/>
</dbReference>
<feature type="domain" description="Response regulatory" evidence="9">
    <location>
        <begin position="675"/>
        <end position="788"/>
    </location>
</feature>
<dbReference type="CDD" id="cd17574">
    <property type="entry name" value="REC_OmpR"/>
    <property type="match status" value="1"/>
</dbReference>
<keyword evidence="5" id="KW-0418">Kinase</keyword>
<dbReference type="InterPro" id="IPR029016">
    <property type="entry name" value="GAF-like_dom_sf"/>
</dbReference>
<dbReference type="SMART" id="SM00388">
    <property type="entry name" value="HisKA"/>
    <property type="match status" value="1"/>
</dbReference>
<dbReference type="PROSITE" id="PS50110">
    <property type="entry name" value="RESPONSE_REGULATORY"/>
    <property type="match status" value="3"/>
</dbReference>
<dbReference type="SMART" id="SM00387">
    <property type="entry name" value="HATPase_c"/>
    <property type="match status" value="1"/>
</dbReference>
<dbReference type="InterPro" id="IPR011006">
    <property type="entry name" value="CheY-like_superfamily"/>
</dbReference>
<evidence type="ECO:0000256" key="1">
    <source>
        <dbReference type="ARBA" id="ARBA00000085"/>
    </source>
</evidence>
<dbReference type="PROSITE" id="PS50887">
    <property type="entry name" value="GGDEF"/>
    <property type="match status" value="1"/>
</dbReference>
<feature type="domain" description="PAS" evidence="10">
    <location>
        <begin position="307"/>
        <end position="342"/>
    </location>
</feature>
<dbReference type="NCBIfam" id="TIGR00229">
    <property type="entry name" value="sensory_box"/>
    <property type="match status" value="1"/>
</dbReference>
<evidence type="ECO:0000256" key="6">
    <source>
        <dbReference type="PROSITE-ProRule" id="PRU00169"/>
    </source>
</evidence>
<name>A0ABU5HGW0_9BACT</name>
<evidence type="ECO:0000256" key="3">
    <source>
        <dbReference type="ARBA" id="ARBA00022553"/>
    </source>
</evidence>
<proteinExistence type="predicted"/>
<dbReference type="PANTHER" id="PTHR43547">
    <property type="entry name" value="TWO-COMPONENT HISTIDINE KINASE"/>
    <property type="match status" value="1"/>
</dbReference>
<dbReference type="Gene3D" id="1.10.287.130">
    <property type="match status" value="1"/>
</dbReference>
<feature type="modified residue" description="4-aspartylphosphate" evidence="6">
    <location>
        <position position="847"/>
    </location>
</feature>
<dbReference type="PRINTS" id="PR00344">
    <property type="entry name" value="BCTRLSENSOR"/>
</dbReference>
<keyword evidence="7" id="KW-0175">Coiled coil</keyword>
<accession>A0ABU5HGW0</accession>
<dbReference type="Gene3D" id="3.30.450.20">
    <property type="entry name" value="PAS domain"/>
    <property type="match status" value="1"/>
</dbReference>
<dbReference type="InterPro" id="IPR004358">
    <property type="entry name" value="Sig_transdc_His_kin-like_C"/>
</dbReference>
<dbReference type="InterPro" id="IPR036097">
    <property type="entry name" value="HisK_dim/P_sf"/>
</dbReference>
<dbReference type="InterPro" id="IPR005467">
    <property type="entry name" value="His_kinase_dom"/>
</dbReference>
<gene>
    <name evidence="13" type="ORF">SYV04_39735</name>
</gene>
<dbReference type="CDD" id="cd00075">
    <property type="entry name" value="HATPase"/>
    <property type="match status" value="1"/>
</dbReference>
<dbReference type="Gene3D" id="3.30.565.10">
    <property type="entry name" value="Histidine kinase-like ATPase, C-terminal domain"/>
    <property type="match status" value="1"/>
</dbReference>
<evidence type="ECO:0000256" key="2">
    <source>
        <dbReference type="ARBA" id="ARBA00012438"/>
    </source>
</evidence>
<dbReference type="InterPro" id="IPR003018">
    <property type="entry name" value="GAF"/>
</dbReference>
<dbReference type="CDD" id="cd17569">
    <property type="entry name" value="REC_HupR-like"/>
    <property type="match status" value="1"/>
</dbReference>
<evidence type="ECO:0000259" key="10">
    <source>
        <dbReference type="PROSITE" id="PS50112"/>
    </source>
</evidence>
<comment type="catalytic activity">
    <reaction evidence="1">
        <text>ATP + protein L-histidine = ADP + protein N-phospho-L-histidine.</text>
        <dbReference type="EC" id="2.7.13.3"/>
    </reaction>
</comment>
<dbReference type="Pfam" id="PF00512">
    <property type="entry name" value="HisKA"/>
    <property type="match status" value="1"/>
</dbReference>
<feature type="coiled-coil region" evidence="7">
    <location>
        <begin position="286"/>
        <end position="317"/>
    </location>
</feature>
<dbReference type="Gene3D" id="3.30.70.270">
    <property type="match status" value="1"/>
</dbReference>
<dbReference type="InterPro" id="IPR043128">
    <property type="entry name" value="Rev_trsase/Diguanyl_cyclase"/>
</dbReference>
<evidence type="ECO:0000256" key="5">
    <source>
        <dbReference type="ARBA" id="ARBA00022777"/>
    </source>
</evidence>
<dbReference type="SUPFAM" id="SSF55785">
    <property type="entry name" value="PYP-like sensor domain (PAS domain)"/>
    <property type="match status" value="1"/>
</dbReference>
<evidence type="ECO:0000313" key="13">
    <source>
        <dbReference type="EMBL" id="MDY7232586.1"/>
    </source>
</evidence>
<feature type="domain" description="Response regulatory" evidence="9">
    <location>
        <begin position="7"/>
        <end position="121"/>
    </location>
</feature>
<comment type="caution">
    <text evidence="6">Lacks conserved residue(s) required for the propagation of feature annotation.</text>
</comment>
<comment type="caution">
    <text evidence="13">The sequence shown here is derived from an EMBL/GenBank/DDBJ whole genome shotgun (WGS) entry which is preliminary data.</text>
</comment>
<dbReference type="Pfam" id="PF00989">
    <property type="entry name" value="PAS"/>
    <property type="match status" value="1"/>
</dbReference>
<dbReference type="Pfam" id="PF00072">
    <property type="entry name" value="Response_reg"/>
    <property type="match status" value="3"/>
</dbReference>
<protein>
    <recommendedName>
        <fullName evidence="2">histidine kinase</fullName>
        <ecNumber evidence="2">2.7.13.3</ecNumber>
    </recommendedName>
</protein>
<dbReference type="InterPro" id="IPR000160">
    <property type="entry name" value="GGDEF_dom"/>
</dbReference>
<evidence type="ECO:0000259" key="9">
    <source>
        <dbReference type="PROSITE" id="PS50110"/>
    </source>
</evidence>
<keyword evidence="4" id="KW-0808">Transferase</keyword>
<dbReference type="CDD" id="cd00082">
    <property type="entry name" value="HisKA"/>
    <property type="match status" value="1"/>
</dbReference>
<evidence type="ECO:0000256" key="7">
    <source>
        <dbReference type="SAM" id="Coils"/>
    </source>
</evidence>
<evidence type="ECO:0000313" key="14">
    <source>
        <dbReference type="Proteomes" id="UP001291309"/>
    </source>
</evidence>
<keyword evidence="14" id="KW-1185">Reference proteome</keyword>
<feature type="domain" description="Histidine kinase" evidence="8">
    <location>
        <begin position="430"/>
        <end position="651"/>
    </location>
</feature>